<name>A0ABS3WJC2_9BACL</name>
<gene>
    <name evidence="7" type="ORF">I8J29_30020</name>
</gene>
<dbReference type="CDD" id="cd05403">
    <property type="entry name" value="NT_KNTase_like"/>
    <property type="match status" value="1"/>
</dbReference>
<comment type="caution">
    <text evidence="7">The sequence shown here is derived from an EMBL/GenBank/DDBJ whole genome shotgun (WGS) entry which is preliminary data.</text>
</comment>
<protein>
    <recommendedName>
        <fullName evidence="4">Spectinomycin 9-adenylyltransferase</fullName>
    </recommendedName>
</protein>
<dbReference type="InterPro" id="IPR024172">
    <property type="entry name" value="AadA/Aad9"/>
</dbReference>
<dbReference type="InterPro" id="IPR002934">
    <property type="entry name" value="Polymerase_NTP_transf_dom"/>
</dbReference>
<evidence type="ECO:0000256" key="1">
    <source>
        <dbReference type="ARBA" id="ARBA00022679"/>
    </source>
</evidence>
<feature type="domain" description="Adenylyltransferase AadA C-terminal" evidence="6">
    <location>
        <begin position="151"/>
        <end position="252"/>
    </location>
</feature>
<proteinExistence type="predicted"/>
<keyword evidence="2 4" id="KW-0046">Antibiotic resistance</keyword>
<evidence type="ECO:0000313" key="8">
    <source>
        <dbReference type="Proteomes" id="UP000670947"/>
    </source>
</evidence>
<evidence type="ECO:0000259" key="6">
    <source>
        <dbReference type="Pfam" id="PF13427"/>
    </source>
</evidence>
<evidence type="ECO:0000313" key="7">
    <source>
        <dbReference type="EMBL" id="MBO7748431.1"/>
    </source>
</evidence>
<sequence length="267" mass="28505">MNKELQHVLDGAVRLFLKEWPNTLTGVYAHGSLALGGFNPARSDVDLLALLREPGDRAAYRRIAEGLMRLEDEGGGGAGFEMSIVLAGHAAADFVFPTPFECHYSAAHRDRYRHDPQYVCGGFADPDLAAHFAVAHARGLTLCGTPAPEAFRPVDRRHVLASVLADVREAADGIAGNPVYHVLNLCRTLRYARESAIASKREGGEWALAIVPPAHRAIIERCLAAYAGNVGADSGLGLSPEELASFAGAMLEAIEREAAAEEGPGSR</sequence>
<evidence type="ECO:0000256" key="3">
    <source>
        <dbReference type="ARBA" id="ARBA00047831"/>
    </source>
</evidence>
<dbReference type="Pfam" id="PF01909">
    <property type="entry name" value="NTP_transf_2"/>
    <property type="match status" value="1"/>
</dbReference>
<organism evidence="7 8">
    <name type="scientific">Paenibacillus artemisiicola</name>
    <dbReference type="NCBI Taxonomy" id="1172618"/>
    <lineage>
        <taxon>Bacteria</taxon>
        <taxon>Bacillati</taxon>
        <taxon>Bacillota</taxon>
        <taxon>Bacilli</taxon>
        <taxon>Bacillales</taxon>
        <taxon>Paenibacillaceae</taxon>
        <taxon>Paenibacillus</taxon>
    </lineage>
</organism>
<accession>A0ABS3WJC2</accession>
<dbReference type="InterPro" id="IPR043519">
    <property type="entry name" value="NT_sf"/>
</dbReference>
<reference evidence="7 8" key="1">
    <citation type="submission" date="2021-03" db="EMBL/GenBank/DDBJ databases">
        <title>Paenibacillus artemisicola MWE-103 whole genome sequence.</title>
        <authorList>
            <person name="Ham Y.J."/>
        </authorList>
    </citation>
    <scope>NUCLEOTIDE SEQUENCE [LARGE SCALE GENOMIC DNA]</scope>
    <source>
        <strain evidence="7 8">MWE-103</strain>
    </source>
</reference>
<comment type="catalytic activity">
    <reaction evidence="3 4">
        <text>spectinomycin + ATP = 9-O-adenylylspectinomycin + diphosphate</text>
        <dbReference type="Rhea" id="RHEA:63228"/>
        <dbReference type="ChEBI" id="CHEBI:30616"/>
        <dbReference type="ChEBI" id="CHEBI:33019"/>
        <dbReference type="ChEBI" id="CHEBI:146260"/>
        <dbReference type="ChEBI" id="CHEBI:146261"/>
    </reaction>
</comment>
<feature type="domain" description="Polymerase nucleotidyl transferase" evidence="5">
    <location>
        <begin position="18"/>
        <end position="65"/>
    </location>
</feature>
<dbReference type="RefSeq" id="WP_208850991.1">
    <property type="nucleotide sequence ID" value="NZ_JAGGDJ010000057.1"/>
</dbReference>
<dbReference type="Pfam" id="PF13427">
    <property type="entry name" value="AadA_C"/>
    <property type="match status" value="1"/>
</dbReference>
<evidence type="ECO:0000256" key="4">
    <source>
        <dbReference type="PIRNR" id="PIRNR000819"/>
    </source>
</evidence>
<keyword evidence="1 4" id="KW-0808">Transferase</keyword>
<dbReference type="EMBL" id="JAGGDJ010000057">
    <property type="protein sequence ID" value="MBO7748431.1"/>
    <property type="molecule type" value="Genomic_DNA"/>
</dbReference>
<keyword evidence="4" id="KW-0548">Nucleotidyltransferase</keyword>
<keyword evidence="4" id="KW-0547">Nucleotide-binding</keyword>
<dbReference type="InterPro" id="IPR025184">
    <property type="entry name" value="AadA_C"/>
</dbReference>
<keyword evidence="4" id="KW-0067">ATP-binding</keyword>
<dbReference type="SUPFAM" id="SSF81301">
    <property type="entry name" value="Nucleotidyltransferase"/>
    <property type="match status" value="1"/>
</dbReference>
<dbReference type="Proteomes" id="UP000670947">
    <property type="component" value="Unassembled WGS sequence"/>
</dbReference>
<evidence type="ECO:0000256" key="2">
    <source>
        <dbReference type="ARBA" id="ARBA00023251"/>
    </source>
</evidence>
<dbReference type="PIRSF" id="PIRSF000819">
    <property type="entry name" value="Streptomycin_3-adenylyltransf"/>
    <property type="match status" value="1"/>
</dbReference>
<evidence type="ECO:0000259" key="5">
    <source>
        <dbReference type="Pfam" id="PF01909"/>
    </source>
</evidence>
<keyword evidence="8" id="KW-1185">Reference proteome</keyword>